<organism evidence="3 4">
    <name type="scientific">Protopolystoma xenopodis</name>
    <dbReference type="NCBI Taxonomy" id="117903"/>
    <lineage>
        <taxon>Eukaryota</taxon>
        <taxon>Metazoa</taxon>
        <taxon>Spiralia</taxon>
        <taxon>Lophotrochozoa</taxon>
        <taxon>Platyhelminthes</taxon>
        <taxon>Monogenea</taxon>
        <taxon>Polyopisthocotylea</taxon>
        <taxon>Polystomatidea</taxon>
        <taxon>Polystomatidae</taxon>
        <taxon>Protopolystoma</taxon>
    </lineage>
</organism>
<evidence type="ECO:0000256" key="2">
    <source>
        <dbReference type="SAM" id="SignalP"/>
    </source>
</evidence>
<feature type="region of interest" description="Disordered" evidence="1">
    <location>
        <begin position="120"/>
        <end position="142"/>
    </location>
</feature>
<evidence type="ECO:0000313" key="4">
    <source>
        <dbReference type="Proteomes" id="UP000784294"/>
    </source>
</evidence>
<evidence type="ECO:0000313" key="3">
    <source>
        <dbReference type="EMBL" id="VEL23028.1"/>
    </source>
</evidence>
<protein>
    <recommendedName>
        <fullName evidence="5">Secreted protein</fullName>
    </recommendedName>
</protein>
<feature type="non-terminal residue" evidence="3">
    <location>
        <position position="205"/>
    </location>
</feature>
<dbReference type="AlphaFoldDB" id="A0A448WXZ2"/>
<proteinExistence type="predicted"/>
<evidence type="ECO:0000256" key="1">
    <source>
        <dbReference type="SAM" id="MobiDB-lite"/>
    </source>
</evidence>
<dbReference type="EMBL" id="CAAALY010059626">
    <property type="protein sequence ID" value="VEL23028.1"/>
    <property type="molecule type" value="Genomic_DNA"/>
</dbReference>
<evidence type="ECO:0008006" key="5">
    <source>
        <dbReference type="Google" id="ProtNLM"/>
    </source>
</evidence>
<comment type="caution">
    <text evidence="3">The sequence shown here is derived from an EMBL/GenBank/DDBJ whole genome shotgun (WGS) entry which is preliminary data.</text>
</comment>
<dbReference type="Proteomes" id="UP000784294">
    <property type="component" value="Unassembled WGS sequence"/>
</dbReference>
<keyword evidence="2" id="KW-0732">Signal</keyword>
<reference evidence="3" key="1">
    <citation type="submission" date="2018-11" db="EMBL/GenBank/DDBJ databases">
        <authorList>
            <consortium name="Pathogen Informatics"/>
        </authorList>
    </citation>
    <scope>NUCLEOTIDE SEQUENCE</scope>
</reference>
<name>A0A448WXZ2_9PLAT</name>
<gene>
    <name evidence="3" type="ORF">PXEA_LOCUS16468</name>
</gene>
<accession>A0A448WXZ2</accession>
<keyword evidence="4" id="KW-1185">Reference proteome</keyword>
<feature type="chain" id="PRO_5019187687" description="Secreted protein" evidence="2">
    <location>
        <begin position="22"/>
        <end position="205"/>
    </location>
</feature>
<sequence>MLLFSILIYHSFVVLISSTHTQPFLKSRGVIGGNTLATAAICPSSALTPKSVSSLSSSSTTTEASRIGVRRSVSFISPSNRSLEGVSCSTISTLSSLLPASVRNRPVVVGDLLTRGNLPSALRNMSGPTTSSFPPLSPDPLTCPSDPIGLRTTGPCRFNSCELDDPDCRKQATVSESSVVLDQTRDASHLPVSKSANSIASLLSS</sequence>
<feature type="signal peptide" evidence="2">
    <location>
        <begin position="1"/>
        <end position="21"/>
    </location>
</feature>